<dbReference type="SMART" id="SM00382">
    <property type="entry name" value="AAA"/>
    <property type="match status" value="2"/>
</dbReference>
<keyword evidence="3" id="KW-0677">Repeat</keyword>
<dbReference type="InterPro" id="IPR003439">
    <property type="entry name" value="ABC_transporter-like_ATP-bd"/>
</dbReference>
<gene>
    <name evidence="7" type="ORF">ACELLULO517_14270</name>
</gene>
<protein>
    <submittedName>
        <fullName evidence="7">Sugar ABC transporter ATP-binding protein</fullName>
    </submittedName>
</protein>
<dbReference type="PANTHER" id="PTHR43790:SF9">
    <property type="entry name" value="GALACTOFURANOSE TRANSPORTER ATP-BINDING PROTEIN YTFR"/>
    <property type="match status" value="1"/>
</dbReference>
<dbReference type="InterPro" id="IPR003593">
    <property type="entry name" value="AAA+_ATPase"/>
</dbReference>
<dbReference type="EMBL" id="JAESVA010000004">
    <property type="protein sequence ID" value="MCB8881411.1"/>
    <property type="molecule type" value="Genomic_DNA"/>
</dbReference>
<evidence type="ECO:0000256" key="5">
    <source>
        <dbReference type="ARBA" id="ARBA00022840"/>
    </source>
</evidence>
<dbReference type="Proteomes" id="UP000721844">
    <property type="component" value="Unassembled WGS sequence"/>
</dbReference>
<dbReference type="AlphaFoldDB" id="A0A963Z2P6"/>
<dbReference type="PROSITE" id="PS50893">
    <property type="entry name" value="ABC_TRANSPORTER_2"/>
    <property type="match status" value="1"/>
</dbReference>
<keyword evidence="2" id="KW-0762">Sugar transport</keyword>
<dbReference type="RefSeq" id="WP_227308082.1">
    <property type="nucleotide sequence ID" value="NZ_JAESVA010000004.1"/>
</dbReference>
<dbReference type="SUPFAM" id="SSF52540">
    <property type="entry name" value="P-loop containing nucleoside triphosphate hydrolases"/>
    <property type="match status" value="2"/>
</dbReference>
<comment type="caution">
    <text evidence="7">The sequence shown here is derived from an EMBL/GenBank/DDBJ whole genome shotgun (WGS) entry which is preliminary data.</text>
</comment>
<evidence type="ECO:0000313" key="8">
    <source>
        <dbReference type="Proteomes" id="UP000721844"/>
    </source>
</evidence>
<proteinExistence type="predicted"/>
<dbReference type="InterPro" id="IPR050107">
    <property type="entry name" value="ABC_carbohydrate_import_ATPase"/>
</dbReference>
<dbReference type="Gene3D" id="3.40.50.300">
    <property type="entry name" value="P-loop containing nucleotide triphosphate hydrolases"/>
    <property type="match status" value="2"/>
</dbReference>
<name>A0A963Z2P6_9PROT</name>
<sequence>MEAVSSLARFDSQPAVTALAVRDLAKTFGGARALKGISFDIGPGEVHGLLGQNGCGKSTFVKILCGFHAPDPGGQISLYGEAVPLPMAAGSFRDLKLAFVHQQLGLVPSLTVLENLRVSHVTGRRGLINWKAERIAASQALGRFGIDLDLNARLDSLSQTQRALLAIVRASQDLADSQSEGDKGGILVLDEPTPFLPREGVQRLFGLVRQLVGQGASVLFISHDIDEVREITDRATVLRDGEVTARIETAHASHDDFIEGIVGRRIVRVTRPAAARATASVKAAVRDIAEPGLTVPALDIQEGEILGLTGLIGSGYERLPYLLFGADRARTGTLTFGGQVKSLRSMTPRQAVADGMALLPADRPKASGIGSLPIVDNLLMLDMRRFQTRLGLRRRAMVEEAGKLSTQYEVRPNKPSQKLSALSGGNAQKVLLAKWLLKRPGLLLLDEPTQGVDVGARQQLFRIVRQAATDGAAVICASSDFEQLAQLCDRVLIFARGAVAAELIGDEITKDHIAERCYVESDSRPQARIDG</sequence>
<reference evidence="7 8" key="1">
    <citation type="journal article" date="2021" name="Microorganisms">
        <title>Acidisoma silvae sp. nov. and Acidisomacellulosilytica sp. nov., Two Acidophilic Bacteria Isolated from Decaying Wood, Hydrolyzing Cellulose and Producing Poly-3-hydroxybutyrate.</title>
        <authorList>
            <person name="Mieszkin S."/>
            <person name="Pouder E."/>
            <person name="Uroz S."/>
            <person name="Simon-Colin C."/>
            <person name="Alain K."/>
        </authorList>
    </citation>
    <scope>NUCLEOTIDE SEQUENCE [LARGE SCALE GENOMIC DNA]</scope>
    <source>
        <strain evidence="7 8">HW T5.17</strain>
    </source>
</reference>
<organism evidence="7 8">
    <name type="scientific">Acidisoma cellulosilyticum</name>
    <dbReference type="NCBI Taxonomy" id="2802395"/>
    <lineage>
        <taxon>Bacteria</taxon>
        <taxon>Pseudomonadati</taxon>
        <taxon>Pseudomonadota</taxon>
        <taxon>Alphaproteobacteria</taxon>
        <taxon>Acetobacterales</taxon>
        <taxon>Acidocellaceae</taxon>
        <taxon>Acidisoma</taxon>
    </lineage>
</organism>
<keyword evidence="4" id="KW-0547">Nucleotide-binding</keyword>
<dbReference type="Pfam" id="PF00005">
    <property type="entry name" value="ABC_tran"/>
    <property type="match status" value="2"/>
</dbReference>
<dbReference type="GO" id="GO:0016887">
    <property type="term" value="F:ATP hydrolysis activity"/>
    <property type="evidence" value="ECO:0007669"/>
    <property type="project" value="InterPro"/>
</dbReference>
<dbReference type="PANTHER" id="PTHR43790">
    <property type="entry name" value="CARBOHYDRATE TRANSPORT ATP-BINDING PROTEIN MG119-RELATED"/>
    <property type="match status" value="1"/>
</dbReference>
<evidence type="ECO:0000313" key="7">
    <source>
        <dbReference type="EMBL" id="MCB8881411.1"/>
    </source>
</evidence>
<evidence type="ECO:0000256" key="1">
    <source>
        <dbReference type="ARBA" id="ARBA00022448"/>
    </source>
</evidence>
<accession>A0A963Z2P6</accession>
<evidence type="ECO:0000259" key="6">
    <source>
        <dbReference type="PROSITE" id="PS50893"/>
    </source>
</evidence>
<dbReference type="InterPro" id="IPR017871">
    <property type="entry name" value="ABC_transporter-like_CS"/>
</dbReference>
<dbReference type="PROSITE" id="PS00211">
    <property type="entry name" value="ABC_TRANSPORTER_1"/>
    <property type="match status" value="1"/>
</dbReference>
<dbReference type="GO" id="GO:0005524">
    <property type="term" value="F:ATP binding"/>
    <property type="evidence" value="ECO:0007669"/>
    <property type="project" value="UniProtKB-KW"/>
</dbReference>
<feature type="domain" description="ABC transporter" evidence="6">
    <location>
        <begin position="19"/>
        <end position="521"/>
    </location>
</feature>
<keyword evidence="1" id="KW-0813">Transport</keyword>
<evidence type="ECO:0000256" key="4">
    <source>
        <dbReference type="ARBA" id="ARBA00022741"/>
    </source>
</evidence>
<keyword evidence="5 7" id="KW-0067">ATP-binding</keyword>
<keyword evidence="8" id="KW-1185">Reference proteome</keyword>
<dbReference type="InterPro" id="IPR027417">
    <property type="entry name" value="P-loop_NTPase"/>
</dbReference>
<evidence type="ECO:0000256" key="2">
    <source>
        <dbReference type="ARBA" id="ARBA00022597"/>
    </source>
</evidence>
<dbReference type="CDD" id="cd03216">
    <property type="entry name" value="ABC_Carb_Monos_I"/>
    <property type="match status" value="1"/>
</dbReference>
<evidence type="ECO:0000256" key="3">
    <source>
        <dbReference type="ARBA" id="ARBA00022737"/>
    </source>
</evidence>